<feature type="compositionally biased region" description="Polar residues" evidence="1">
    <location>
        <begin position="13"/>
        <end position="24"/>
    </location>
</feature>
<reference evidence="2 3" key="1">
    <citation type="submission" date="2024-04" db="EMBL/GenBank/DDBJ databases">
        <title>Phyllosticta paracitricarpa is synonymous to the EU quarantine fungus P. citricarpa based on phylogenomic analyses.</title>
        <authorList>
            <consortium name="Lawrence Berkeley National Laboratory"/>
            <person name="Van Ingen-Buijs V.A."/>
            <person name="Van Westerhoven A.C."/>
            <person name="Haridas S."/>
            <person name="Skiadas P."/>
            <person name="Martin F."/>
            <person name="Groenewald J.Z."/>
            <person name="Crous P.W."/>
            <person name="Seidl M.F."/>
        </authorList>
    </citation>
    <scope>NUCLEOTIDE SEQUENCE [LARGE SCALE GENOMIC DNA]</scope>
    <source>
        <strain evidence="2 3">CBS 123371</strain>
    </source>
</reference>
<organism evidence="2 3">
    <name type="scientific">Phyllosticta citriasiana</name>
    <dbReference type="NCBI Taxonomy" id="595635"/>
    <lineage>
        <taxon>Eukaryota</taxon>
        <taxon>Fungi</taxon>
        <taxon>Dikarya</taxon>
        <taxon>Ascomycota</taxon>
        <taxon>Pezizomycotina</taxon>
        <taxon>Dothideomycetes</taxon>
        <taxon>Dothideomycetes incertae sedis</taxon>
        <taxon>Botryosphaeriales</taxon>
        <taxon>Phyllostictaceae</taxon>
        <taxon>Phyllosticta</taxon>
    </lineage>
</organism>
<gene>
    <name evidence="2" type="ORF">IWZ03DRAFT_374208</name>
</gene>
<feature type="region of interest" description="Disordered" evidence="1">
    <location>
        <begin position="1"/>
        <end position="29"/>
    </location>
</feature>
<comment type="caution">
    <text evidence="2">The sequence shown here is derived from an EMBL/GenBank/DDBJ whole genome shotgun (WGS) entry which is preliminary data.</text>
</comment>
<accession>A0ABR1KNU5</accession>
<keyword evidence="3" id="KW-1185">Reference proteome</keyword>
<dbReference type="EMBL" id="JBBPHU010000004">
    <property type="protein sequence ID" value="KAK7518606.1"/>
    <property type="molecule type" value="Genomic_DNA"/>
</dbReference>
<dbReference type="Proteomes" id="UP001363622">
    <property type="component" value="Unassembled WGS sequence"/>
</dbReference>
<feature type="compositionally biased region" description="Basic residues" evidence="1">
    <location>
        <begin position="175"/>
        <end position="188"/>
    </location>
</feature>
<sequence length="222" mass="25340">MRTQTLKEALPQQHLTSASPCTRSGSEKNAHTSIQLVKMVTYSYVGDWMNRMDATPRHATPLHSSAKTRQPAARLFLLLLRDQWRSGKQRNKETGNKRQSHRLISCRLVSFHLASPHLTPSRLVSTPGAAAAVTPSMCNVQQCHRYLLLLLGSNWPVIAPRRQSANIKKKNEMSRHHRHQRPRHRLAGGRHLLDDGSSGRRRRRRMARLASISLLRFEDAFL</sequence>
<protein>
    <submittedName>
        <fullName evidence="2">Uncharacterized protein</fullName>
    </submittedName>
</protein>
<evidence type="ECO:0000313" key="3">
    <source>
        <dbReference type="Proteomes" id="UP001363622"/>
    </source>
</evidence>
<feature type="region of interest" description="Disordered" evidence="1">
    <location>
        <begin position="165"/>
        <end position="200"/>
    </location>
</feature>
<proteinExistence type="predicted"/>
<name>A0ABR1KNU5_9PEZI</name>
<evidence type="ECO:0000256" key="1">
    <source>
        <dbReference type="SAM" id="MobiDB-lite"/>
    </source>
</evidence>
<evidence type="ECO:0000313" key="2">
    <source>
        <dbReference type="EMBL" id="KAK7518606.1"/>
    </source>
</evidence>